<dbReference type="Pfam" id="PF09361">
    <property type="entry name" value="Phasin_2"/>
    <property type="match status" value="1"/>
</dbReference>
<evidence type="ECO:0000259" key="2">
    <source>
        <dbReference type="Pfam" id="PF09361"/>
    </source>
</evidence>
<evidence type="ECO:0000256" key="1">
    <source>
        <dbReference type="SAM" id="MobiDB-lite"/>
    </source>
</evidence>
<reference evidence="3 4" key="1">
    <citation type="submission" date="2022-03" db="EMBL/GenBank/DDBJ databases">
        <authorList>
            <person name="Jo J.-H."/>
            <person name="Im W.-T."/>
        </authorList>
    </citation>
    <scope>NUCLEOTIDE SEQUENCE [LARGE SCALE GENOMIC DNA]</scope>
    <source>
        <strain evidence="3 4">SM33</strain>
    </source>
</reference>
<dbReference type="NCBIfam" id="TIGR01841">
    <property type="entry name" value="phasin"/>
    <property type="match status" value="1"/>
</dbReference>
<feature type="region of interest" description="Disordered" evidence="1">
    <location>
        <begin position="25"/>
        <end position="75"/>
    </location>
</feature>
<dbReference type="Proteomes" id="UP001203058">
    <property type="component" value="Unassembled WGS sequence"/>
</dbReference>
<evidence type="ECO:0000313" key="4">
    <source>
        <dbReference type="Proteomes" id="UP001203058"/>
    </source>
</evidence>
<gene>
    <name evidence="3" type="ORF">LZ016_14520</name>
</gene>
<comment type="caution">
    <text evidence="3">The sequence shown here is derived from an EMBL/GenBank/DDBJ whole genome shotgun (WGS) entry which is preliminary data.</text>
</comment>
<protein>
    <submittedName>
        <fullName evidence="3">Phasin family protein</fullName>
    </submittedName>
</protein>
<sequence length="243" mass="26023">MADETQTLIDATADATVKATEAVGEAANEATATAVKSSRRVATAARRTKRQAKVVPAAAAKTTRRAKPRRTKKAAAAKPRVAKERINTVAKNSNDWFASFGNLPTAAPFQALFNEAGERGQQAVKRSQKAVEELAEVSKANVEALVDAGKIAVEGARSIGQDVVETSREGIEKAADAVRALAEAKSPTEFYQLQSEFARAQFDRFVAESSRLTESFVKLAGEAIQPIQNRATLNAERINQLVA</sequence>
<feature type="domain" description="Phasin" evidence="2">
    <location>
        <begin position="132"/>
        <end position="230"/>
    </location>
</feature>
<evidence type="ECO:0000313" key="3">
    <source>
        <dbReference type="EMBL" id="MCH8617309.1"/>
    </source>
</evidence>
<dbReference type="InterPro" id="IPR018968">
    <property type="entry name" value="Phasin"/>
</dbReference>
<feature type="compositionally biased region" description="Basic residues" evidence="1">
    <location>
        <begin position="62"/>
        <end position="75"/>
    </location>
</feature>
<proteinExistence type="predicted"/>
<dbReference type="EMBL" id="JAKZHW010000002">
    <property type="protein sequence ID" value="MCH8617309.1"/>
    <property type="molecule type" value="Genomic_DNA"/>
</dbReference>
<accession>A0ABS9VQP8</accession>
<organism evidence="3 4">
    <name type="scientific">Sphingomonas telluris</name>
    <dbReference type="NCBI Taxonomy" id="2907998"/>
    <lineage>
        <taxon>Bacteria</taxon>
        <taxon>Pseudomonadati</taxon>
        <taxon>Pseudomonadota</taxon>
        <taxon>Alphaproteobacteria</taxon>
        <taxon>Sphingomonadales</taxon>
        <taxon>Sphingomonadaceae</taxon>
        <taxon>Sphingomonas</taxon>
    </lineage>
</organism>
<feature type="compositionally biased region" description="Low complexity" evidence="1">
    <location>
        <begin position="34"/>
        <end position="45"/>
    </location>
</feature>
<keyword evidence="4" id="KW-1185">Reference proteome</keyword>
<dbReference type="RefSeq" id="WP_241448172.1">
    <property type="nucleotide sequence ID" value="NZ_JAKZHW010000002.1"/>
</dbReference>
<dbReference type="InterPro" id="IPR010127">
    <property type="entry name" value="Phasin_subfam-1"/>
</dbReference>
<name>A0ABS9VQP8_9SPHN</name>